<organism evidence="6 7">
    <name type="scientific">Mesorhizobium waimense</name>
    <dbReference type="NCBI Taxonomy" id="1300307"/>
    <lineage>
        <taxon>Bacteria</taxon>
        <taxon>Pseudomonadati</taxon>
        <taxon>Pseudomonadota</taxon>
        <taxon>Alphaproteobacteria</taxon>
        <taxon>Hyphomicrobiales</taxon>
        <taxon>Phyllobacteriaceae</taxon>
        <taxon>Mesorhizobium</taxon>
    </lineage>
</organism>
<dbReference type="CDD" id="cd16277">
    <property type="entry name" value="metallo-hydrolase-like_MBL-fold"/>
    <property type="match status" value="1"/>
</dbReference>
<accession>A0A3A5L268</accession>
<protein>
    <submittedName>
        <fullName evidence="6">MBL fold metallo-hydrolase</fullName>
    </submittedName>
</protein>
<dbReference type="SUPFAM" id="SSF56281">
    <property type="entry name" value="Metallo-hydrolase/oxidoreductase"/>
    <property type="match status" value="1"/>
</dbReference>
<keyword evidence="7" id="KW-1185">Reference proteome</keyword>
<dbReference type="EMBL" id="QZWZ01000007">
    <property type="protein sequence ID" value="RJT39978.1"/>
    <property type="molecule type" value="Genomic_DNA"/>
</dbReference>
<keyword evidence="2" id="KW-0479">Metal-binding</keyword>
<evidence type="ECO:0000259" key="5">
    <source>
        <dbReference type="SMART" id="SM00849"/>
    </source>
</evidence>
<keyword evidence="4" id="KW-0862">Zinc</keyword>
<evidence type="ECO:0000256" key="3">
    <source>
        <dbReference type="ARBA" id="ARBA00022801"/>
    </source>
</evidence>
<reference evidence="6 7" key="1">
    <citation type="submission" date="2018-09" db="EMBL/GenBank/DDBJ databases">
        <title>Mesorhizobium carmichaelinearum sp. nov. isolated from Carmichaelinea spp. root nodules in New Zealand.</title>
        <authorList>
            <person name="De Meyer S.E."/>
        </authorList>
    </citation>
    <scope>NUCLEOTIDE SEQUENCE [LARGE SCALE GENOMIC DNA]</scope>
    <source>
        <strain evidence="6 7">ICMP19557</strain>
    </source>
</reference>
<name>A0A3A5L268_9HYPH</name>
<dbReference type="InterPro" id="IPR036866">
    <property type="entry name" value="RibonucZ/Hydroxyglut_hydro"/>
</dbReference>
<evidence type="ECO:0000256" key="1">
    <source>
        <dbReference type="ARBA" id="ARBA00007749"/>
    </source>
</evidence>
<feature type="domain" description="Metallo-beta-lactamase" evidence="5">
    <location>
        <begin position="77"/>
        <end position="285"/>
    </location>
</feature>
<dbReference type="GO" id="GO:0016787">
    <property type="term" value="F:hydrolase activity"/>
    <property type="evidence" value="ECO:0007669"/>
    <property type="project" value="UniProtKB-KW"/>
</dbReference>
<dbReference type="AlphaFoldDB" id="A0A3A5L268"/>
<comment type="caution">
    <text evidence="6">The sequence shown here is derived from an EMBL/GenBank/DDBJ whole genome shotgun (WGS) entry which is preliminary data.</text>
</comment>
<dbReference type="PANTHER" id="PTHR42978:SF6">
    <property type="entry name" value="QUORUM-QUENCHING LACTONASE YTNP-RELATED"/>
    <property type="match status" value="1"/>
</dbReference>
<proteinExistence type="inferred from homology"/>
<dbReference type="InterPro" id="IPR051013">
    <property type="entry name" value="MBL_superfamily_lactonases"/>
</dbReference>
<dbReference type="Proteomes" id="UP000272706">
    <property type="component" value="Unassembled WGS sequence"/>
</dbReference>
<gene>
    <name evidence="6" type="ORF">D3227_11335</name>
</gene>
<dbReference type="InterPro" id="IPR001279">
    <property type="entry name" value="Metallo-B-lactamas"/>
</dbReference>
<dbReference type="Pfam" id="PF00753">
    <property type="entry name" value="Lactamase_B"/>
    <property type="match status" value="1"/>
</dbReference>
<dbReference type="GO" id="GO:0046872">
    <property type="term" value="F:metal ion binding"/>
    <property type="evidence" value="ECO:0007669"/>
    <property type="project" value="UniProtKB-KW"/>
</dbReference>
<dbReference type="SMART" id="SM00849">
    <property type="entry name" value="Lactamase_B"/>
    <property type="match status" value="1"/>
</dbReference>
<evidence type="ECO:0000313" key="7">
    <source>
        <dbReference type="Proteomes" id="UP000272706"/>
    </source>
</evidence>
<keyword evidence="3 6" id="KW-0378">Hydrolase</keyword>
<evidence type="ECO:0000256" key="2">
    <source>
        <dbReference type="ARBA" id="ARBA00022723"/>
    </source>
</evidence>
<dbReference type="OrthoDB" id="9773738at2"/>
<comment type="similarity">
    <text evidence="1">Belongs to the metallo-beta-lactamase superfamily.</text>
</comment>
<dbReference type="PANTHER" id="PTHR42978">
    <property type="entry name" value="QUORUM-QUENCHING LACTONASE YTNP-RELATED-RELATED"/>
    <property type="match status" value="1"/>
</dbReference>
<dbReference type="RefSeq" id="WP_120014196.1">
    <property type="nucleotide sequence ID" value="NZ_QZWZ01000007.1"/>
</dbReference>
<dbReference type="Gene3D" id="3.60.15.10">
    <property type="entry name" value="Ribonuclease Z/Hydroxyacylglutathione hydrolase-like"/>
    <property type="match status" value="1"/>
</dbReference>
<sequence length="309" mass="35332">MAANVISIDPSLDRRRIAPVDDWRIGDIWVTRILEMCDPLRTPSEWFPDCTDEALEPHLHWLTPRSISPATGRIILPIQSFLVRTGRHTILVDGCVGNDKTIADFPHWHRRNDGTFLKRLANAGVAPEQIDYVLCTHLHVDHCGWNTRLVDGRWIPTFPNARYIMARREYEAAQAASGDATRTYEDNVLPIVEAGRAVLVDMDHELDDEVWLEPTPGHTLGHVAIGLRSQGVGAVFSGDLMHWPMQCIYPDWNFRYDTDPDQARRTRWAFLEACSDNGRIVMTSHFPLPSVGTISRRHSSFWFDDYQPR</sequence>
<evidence type="ECO:0000313" key="6">
    <source>
        <dbReference type="EMBL" id="RJT39978.1"/>
    </source>
</evidence>
<evidence type="ECO:0000256" key="4">
    <source>
        <dbReference type="ARBA" id="ARBA00022833"/>
    </source>
</evidence>